<dbReference type="Proteomes" id="UP001223743">
    <property type="component" value="Unassembled WGS sequence"/>
</dbReference>
<keyword evidence="2" id="KW-1185">Reference proteome</keyword>
<accession>A0ABU0M9Y2</accession>
<organism evidence="1 2">
    <name type="scientific">Kaistia geumhonensis</name>
    <dbReference type="NCBI Taxonomy" id="410839"/>
    <lineage>
        <taxon>Bacteria</taxon>
        <taxon>Pseudomonadati</taxon>
        <taxon>Pseudomonadota</taxon>
        <taxon>Alphaproteobacteria</taxon>
        <taxon>Hyphomicrobiales</taxon>
        <taxon>Kaistiaceae</taxon>
        <taxon>Kaistia</taxon>
    </lineage>
</organism>
<evidence type="ECO:0000313" key="1">
    <source>
        <dbReference type="EMBL" id="MDQ0517780.1"/>
    </source>
</evidence>
<evidence type="ECO:0000313" key="2">
    <source>
        <dbReference type="Proteomes" id="UP001223743"/>
    </source>
</evidence>
<dbReference type="RefSeq" id="WP_266282768.1">
    <property type="nucleotide sequence ID" value="NZ_JAPKNF010000002.1"/>
</dbReference>
<protein>
    <recommendedName>
        <fullName evidence="3">DUF2188 domain-containing protein</fullName>
    </recommendedName>
</protein>
<evidence type="ECO:0008006" key="3">
    <source>
        <dbReference type="Google" id="ProtNLM"/>
    </source>
</evidence>
<comment type="caution">
    <text evidence="1">The sequence shown here is derived from an EMBL/GenBank/DDBJ whole genome shotgun (WGS) entry which is preliminary data.</text>
</comment>
<reference evidence="1 2" key="1">
    <citation type="submission" date="2023-07" db="EMBL/GenBank/DDBJ databases">
        <title>Genomic Encyclopedia of Type Strains, Phase IV (KMG-IV): sequencing the most valuable type-strain genomes for metagenomic binning, comparative biology and taxonomic classification.</title>
        <authorList>
            <person name="Goeker M."/>
        </authorList>
    </citation>
    <scope>NUCLEOTIDE SEQUENCE [LARGE SCALE GENOMIC DNA]</scope>
    <source>
        <strain evidence="1 2">B1-1</strain>
    </source>
</reference>
<dbReference type="EMBL" id="JAUSWJ010000001">
    <property type="protein sequence ID" value="MDQ0517780.1"/>
    <property type="molecule type" value="Genomic_DNA"/>
</dbReference>
<name>A0ABU0M9Y2_9HYPH</name>
<gene>
    <name evidence="1" type="ORF">QO015_003393</name>
</gene>
<sequence length="64" mass="6821">MTVARYQVLPREDHWVVRHDEDVAGPYITKQAAFDAAVSTAGRAMAEGYAVELTVASGADGRAA</sequence>
<proteinExistence type="predicted"/>